<dbReference type="Proteomes" id="UP000692954">
    <property type="component" value="Unassembled WGS sequence"/>
</dbReference>
<gene>
    <name evidence="3" type="ORF">PSON_ATCC_30995.1.T0460237</name>
</gene>
<dbReference type="SMART" id="SM00181">
    <property type="entry name" value="EGF"/>
    <property type="match status" value="3"/>
</dbReference>
<feature type="domain" description="EGF-like" evidence="2">
    <location>
        <begin position="809"/>
        <end position="850"/>
    </location>
</feature>
<feature type="domain" description="EGF-like" evidence="2">
    <location>
        <begin position="421"/>
        <end position="462"/>
    </location>
</feature>
<dbReference type="OrthoDB" id="300641at2759"/>
<sequence>MLTQLILILVIQSNKVASSSDEYESKLIDLTKQYENYPIDLSFTNTFAFWSFCIPAQQMGKFIEGNKQQLFYITDIKKTIIVMFVSFNMNQLKVEHEVWLAGSVISNQEFDPLQYEGIWILTMITITKKEITIQTLNANGITKKYTLEEELSDSSLSLGGAGLQVTKELQLGVFKGRISKLMQFYDSETYENIKNTQTIPAKVFGEQKKSLIDGLKIFQGDSLKFEMDQIGDNFCISAWVKYDASEANNYINYLLFRLTAYRSYADEIKIGDELVKIVVELDLQQPFNFGYQVASFHYAIPIEQVILNRESQKIYINNQEVYPKILVNWHFIAFEHARNKNPASRFIISYFLDQVETRLEYTLGNSRYRNLFINTKYYLLIGQDNVRYFQKLRGSIYDLQMAYNFDYSKEINFVCHYSCQECQGPTQNDCIKCFKDTNRIYLNDQNQCSCINGYLEIDKVCKSITEFQYALTLKEIDFDQNLLRCDFGYFALPEQSRCIKCPNEFTKNFDLNCAECLLNPTSWYNKLTCQKDLIIQAKSIYEYTYGIYQRSPENYELYLIDDDYNLQLVRNAETYCQPQEQNNCKEIKTFYLLSKKIYVNCKQNYFMNTLTFSCEILPKGCLIMDIQNGCQKCISGYQLQEFANQPHCIYVCKEFCIECNTEKCLTCISGYTPDNNYCIQCGKNCEICQFQHKEGLLRCLKCVDHKKYYLSINQVDCLENQISNCIYAFEATKDFMNNSFEFNGLPDTVSDSISGCARCMNGFQYDQETNECIVLNDNSCTHGYKSSKLKICFIGQQNVDYYTISFKMDCQYKVSNCQLCLLRQNMADPTFTCLTCQVGYYSERQSGYCIGCPQELNCSSCYQQQRLEKDYWKNEIQPFYRALIDDYKQSHSFIYYGTSQDPNDYEILCHDCLTGFELLNDICVKGCPKSCLECKIINNQYVCVNCPSNDKEQNYSIHENECILCPSNCELCRKREQQEIKSINPLFDNQDFWNFSNQCIGFYECFGMNQFTYSDCKKDAKLKLIEITLELECYGDNHILISDEINQFKSNEFYKLSNQFQIQTFIIKIISITQQTCNFNQIVTQSYSQNIFTAIDIQLEIYGNNITIFKYEKLLQFINFSKIKIVDVIFDIIGLNKKPILFESAFEQTIELNNIKIFRAYDTQQQTIIINNASRIFINNLKFNQINLNRDPGFIISFGETVSDQLIIISNFLIDYTSIAKQILFDFHFKETDQVEISNLEIFNCVLYQTSILNLKQGKLILSDSKFNNNYLFDIKNLIAIEGSANFYAKQLIFASNQIFNSSLIALSKFCSFSQIQFESNKLTNFSTLINNSQTSIQQIKLEQIRMQLNEYDDNSKFIDIKGDDKYQNQQLLMTEIELIGSKFIYDDIKKMIDQSLIQLQIENVSINKLNIERVYGHSEINFFGVKNLTLNSITIKHYYYEHEYEQLILANDCLFLLDQDFHYCTSIYLYDVSNIIISNLNISSAHSLNCPIIYIDSSQTVKEKTQILKLNELYFKRNYLLVLNNQKQTGLIQFISQLYYEIIITDSFFERNLLHQNQENLLQYQGLILNFDCPLCTIYSKGLRFQNNLVTNASTNIIQLRANKIQIENSTFESNCIFDYNHLYPYIKFNFEPYEKISLEILAEILQIKVSTANAILFAQQIIINQILINNSTSTGLQIKIENEANILIENSSFFNINSGFNKEEKANGGALFIDSSQATSVTINIKNVYAKNINNRNSGGFIYFLSGKGTTILNLNEIYVENVYSLEGSLFYGYSATLNAIETQFKLTNLKLKNSLQGQLQFLNQFKFNSSSQSVLQQLNSRTIIQISNFQNIDLINLQFSNVFYESILNLQAAKTLIIREVEILQSKFLNFALSLDQFIDNSSLFLNQLKLLNITVDNTIEAPSKCSINKTKNIKVPKFQCKILFASPQKIESEIDKNSLEQAYCVINALNQILYTTNVSLIYIKPQQTILRFSKMSFQNINCFSCQKGLIEIQTDEDNINAVIEHLLIMKSVCWYGSCMTLVNERNQSQNSRVLQNIKSDLEKKQYDFRITDYVCMSNKGYEGTCLRVVNLRILITQSIFKNNFANITGGSISIKGNQQFVIIESIISNNAAQYGGGVSINDQYTNQFYKSQTVITQNLAQKFGNDTAQLPSQLSISVDTQQVLPKIKIIENQNLIIEQIQIKPYEIFKNQFSDSLFLPNGQPLSSYKYFNIIERKQFKYNINFRIKALDQFNIIQQNLENSTCDVVGRILNEEIENNFTKNFTNMPKVNFSQSDYNLDDIIIQLDDQLNLTLQLQFNCSSIYVPIYNEKKEIINYHNNYYLRINVKAFPCQIGEIKNLTSNICVPCNSTEGWYSLNINSNQCSLKDDQTVLTVTSTSLNLKPGYWRPYFDNDKISECINLLQNCNGGWYEGDTSCTLGHIGALCEECDLYDSRGEGHYSTSNKYSCGPCADQQLNSILISAISLWALISVLISVKGTVALIEDMAQKIFLIWNSDQDVNKSFISSIYYNKLQIQITINFKQHYKFYSKSNSSSIIFT</sequence>
<evidence type="ECO:0000259" key="2">
    <source>
        <dbReference type="SMART" id="SM00181"/>
    </source>
</evidence>
<feature type="signal peptide" evidence="1">
    <location>
        <begin position="1"/>
        <end position="18"/>
    </location>
</feature>
<dbReference type="PANTHER" id="PTHR11319:SF35">
    <property type="entry name" value="OUTER MEMBRANE PROTEIN PMPC-RELATED"/>
    <property type="match status" value="1"/>
</dbReference>
<dbReference type="PANTHER" id="PTHR11319">
    <property type="entry name" value="G PROTEIN-COUPLED RECEPTOR-RELATED"/>
    <property type="match status" value="1"/>
</dbReference>
<feature type="chain" id="PRO_5035716384" description="EGF-like domain-containing protein" evidence="1">
    <location>
        <begin position="19"/>
        <end position="2542"/>
    </location>
</feature>
<dbReference type="EMBL" id="CAJJDN010000046">
    <property type="protein sequence ID" value="CAD8084371.1"/>
    <property type="molecule type" value="Genomic_DNA"/>
</dbReference>
<feature type="domain" description="EGF-like" evidence="2">
    <location>
        <begin position="647"/>
        <end position="679"/>
    </location>
</feature>
<dbReference type="CDD" id="cd00064">
    <property type="entry name" value="FU"/>
    <property type="match status" value="1"/>
</dbReference>
<name>A0A8S1N2N3_9CILI</name>
<protein>
    <recommendedName>
        <fullName evidence="2">EGF-like domain-containing protein</fullName>
    </recommendedName>
</protein>
<dbReference type="InterPro" id="IPR000742">
    <property type="entry name" value="EGF"/>
</dbReference>
<dbReference type="InterPro" id="IPR006212">
    <property type="entry name" value="Furin_repeat"/>
</dbReference>
<organism evidence="3 4">
    <name type="scientific">Paramecium sonneborni</name>
    <dbReference type="NCBI Taxonomy" id="65129"/>
    <lineage>
        <taxon>Eukaryota</taxon>
        <taxon>Sar</taxon>
        <taxon>Alveolata</taxon>
        <taxon>Ciliophora</taxon>
        <taxon>Intramacronucleata</taxon>
        <taxon>Oligohymenophorea</taxon>
        <taxon>Peniculida</taxon>
        <taxon>Parameciidae</taxon>
        <taxon>Paramecium</taxon>
    </lineage>
</organism>
<evidence type="ECO:0000313" key="3">
    <source>
        <dbReference type="EMBL" id="CAD8084371.1"/>
    </source>
</evidence>
<proteinExistence type="predicted"/>
<keyword evidence="4" id="KW-1185">Reference proteome</keyword>
<evidence type="ECO:0000256" key="1">
    <source>
        <dbReference type="SAM" id="SignalP"/>
    </source>
</evidence>
<evidence type="ECO:0000313" key="4">
    <source>
        <dbReference type="Proteomes" id="UP000692954"/>
    </source>
</evidence>
<accession>A0A8S1N2N3</accession>
<reference evidence="3" key="1">
    <citation type="submission" date="2021-01" db="EMBL/GenBank/DDBJ databases">
        <authorList>
            <consortium name="Genoscope - CEA"/>
            <person name="William W."/>
        </authorList>
    </citation>
    <scope>NUCLEOTIDE SEQUENCE</scope>
</reference>
<keyword evidence="1" id="KW-0732">Signal</keyword>
<comment type="caution">
    <text evidence="3">The sequence shown here is derived from an EMBL/GenBank/DDBJ whole genome shotgun (WGS) entry which is preliminary data.</text>
</comment>